<reference evidence="2" key="1">
    <citation type="journal article" date="2018" name="Genome Biol.">
        <title>SKESA: strategic k-mer extension for scrupulous assemblies.</title>
        <authorList>
            <person name="Souvorov A."/>
            <person name="Agarwala R."/>
            <person name="Lipman D.J."/>
        </authorList>
    </citation>
    <scope>NUCLEOTIDE SEQUENCE</scope>
    <source>
        <strain evidence="2">M138</strain>
    </source>
</reference>
<sequence length="114" mass="12614">MLYLSLDRHTGKTLTDADHIRQSVQDIISTPVGSRVMRRDYGSLISEIIDMPVNNALPLQLMAAIFDAVTRQEPRVTLTSIQLAPGENGLLADVVMVRTDTGENLQFSFNAWGN</sequence>
<reference evidence="2" key="2">
    <citation type="submission" date="2018-07" db="EMBL/GenBank/DDBJ databases">
        <authorList>
            <consortium name="NCBI Pathogen Detection Project"/>
        </authorList>
    </citation>
    <scope>NUCLEOTIDE SEQUENCE</scope>
    <source>
        <strain evidence="2">M138</strain>
    </source>
</reference>
<dbReference type="AlphaFoldDB" id="A0A702B420"/>
<proteinExistence type="predicted"/>
<dbReference type="InterPro" id="IPR007048">
    <property type="entry name" value="IraD/Gp25-like"/>
</dbReference>
<dbReference type="SUPFAM" id="SSF160719">
    <property type="entry name" value="gpW/gp25-like"/>
    <property type="match status" value="1"/>
</dbReference>
<dbReference type="Gene3D" id="3.10.450.40">
    <property type="match status" value="1"/>
</dbReference>
<evidence type="ECO:0000259" key="1">
    <source>
        <dbReference type="Pfam" id="PF04965"/>
    </source>
</evidence>
<dbReference type="EMBL" id="DAAMHJ010000003">
    <property type="protein sequence ID" value="HAC6674903.1"/>
    <property type="molecule type" value="Genomic_DNA"/>
</dbReference>
<protein>
    <submittedName>
        <fullName evidence="2">Baseplate assembly protein</fullName>
    </submittedName>
</protein>
<comment type="caution">
    <text evidence="2">The sequence shown here is derived from an EMBL/GenBank/DDBJ whole genome shotgun (WGS) entry which is preliminary data.</text>
</comment>
<gene>
    <name evidence="2" type="ORF">G0D12_03865</name>
</gene>
<organism evidence="2">
    <name type="scientific">Salmonella enterica subsp. enterica serovar Eastbourne</name>
    <dbReference type="NCBI Taxonomy" id="486993"/>
    <lineage>
        <taxon>Bacteria</taxon>
        <taxon>Pseudomonadati</taxon>
        <taxon>Pseudomonadota</taxon>
        <taxon>Gammaproteobacteria</taxon>
        <taxon>Enterobacterales</taxon>
        <taxon>Enterobacteriaceae</taxon>
        <taxon>Salmonella</taxon>
    </lineage>
</organism>
<dbReference type="Pfam" id="PF04965">
    <property type="entry name" value="GPW_gp25"/>
    <property type="match status" value="1"/>
</dbReference>
<name>A0A702B420_SALET</name>
<evidence type="ECO:0000313" key="2">
    <source>
        <dbReference type="EMBL" id="HAC6674903.1"/>
    </source>
</evidence>
<feature type="domain" description="IraD/Gp25-like" evidence="1">
    <location>
        <begin position="17"/>
        <end position="88"/>
    </location>
</feature>
<accession>A0A702B420</accession>